<sequence>MRVPSLSFPVFLVGCLACVKHPNGAIFTDCYSLN</sequence>
<name>A9PCV5_POPTR</name>
<organism evidence="1">
    <name type="scientific">Populus trichocarpa</name>
    <name type="common">Western balsam poplar</name>
    <name type="synonym">Populus balsamifera subsp. trichocarpa</name>
    <dbReference type="NCBI Taxonomy" id="3694"/>
    <lineage>
        <taxon>Eukaryota</taxon>
        <taxon>Viridiplantae</taxon>
        <taxon>Streptophyta</taxon>
        <taxon>Embryophyta</taxon>
        <taxon>Tracheophyta</taxon>
        <taxon>Spermatophyta</taxon>
        <taxon>Magnoliopsida</taxon>
        <taxon>eudicotyledons</taxon>
        <taxon>Gunneridae</taxon>
        <taxon>Pentapetalae</taxon>
        <taxon>rosids</taxon>
        <taxon>fabids</taxon>
        <taxon>Malpighiales</taxon>
        <taxon>Salicaceae</taxon>
        <taxon>Saliceae</taxon>
        <taxon>Populus</taxon>
    </lineage>
</organism>
<dbReference type="PROSITE" id="PS51257">
    <property type="entry name" value="PROKAR_LIPOPROTEIN"/>
    <property type="match status" value="1"/>
</dbReference>
<reference evidence="1" key="1">
    <citation type="journal article" date="2008" name="BMC Genomics">
        <title>Analysis of 4,664 high-quality sequence-finished poplar full-length cDNA clones and their utility for the discovery of genes responding to insect feeding.</title>
        <authorList>
            <person name="Ralph S.G."/>
            <person name="Chun H.J."/>
            <person name="Cooper D."/>
            <person name="Kirkpatrick R."/>
            <person name="Kolosova N."/>
            <person name="Gunter L."/>
            <person name="Tuskan G.A."/>
            <person name="Douglas C.J."/>
            <person name="Holt R.A."/>
            <person name="Jones S.J."/>
            <person name="Marra M.A."/>
            <person name="Bohlmann J."/>
        </authorList>
    </citation>
    <scope>NUCLEOTIDE SEQUENCE</scope>
    <source>
        <tissue evidence="1">Phloem and cambium</tissue>
    </source>
</reference>
<dbReference type="EMBL" id="EF146110">
    <property type="protein sequence ID" value="ABK94208.1"/>
    <property type="molecule type" value="mRNA"/>
</dbReference>
<protein>
    <submittedName>
        <fullName evidence="1">Uncharacterized protein</fullName>
    </submittedName>
</protein>
<evidence type="ECO:0000313" key="1">
    <source>
        <dbReference type="EMBL" id="ABK94208.1"/>
    </source>
</evidence>
<dbReference type="AlphaFoldDB" id="A9PCV5"/>
<accession>A9PCV5</accession>
<proteinExistence type="evidence at transcript level"/>